<evidence type="ECO:0000256" key="3">
    <source>
        <dbReference type="ARBA" id="ARBA00004922"/>
    </source>
</evidence>
<keyword evidence="9 10" id="KW-0472">Membrane</keyword>
<evidence type="ECO:0000259" key="14">
    <source>
        <dbReference type="Pfam" id="PF25147"/>
    </source>
</evidence>
<keyword evidence="16" id="KW-1185">Reference proteome</keyword>
<evidence type="ECO:0000259" key="12">
    <source>
        <dbReference type="Pfam" id="PF23860"/>
    </source>
</evidence>
<comment type="similarity">
    <text evidence="4 10">Belongs to the SWP1 family.</text>
</comment>
<evidence type="ECO:0000313" key="15">
    <source>
        <dbReference type="EMBL" id="KAK5579295.1"/>
    </source>
</evidence>
<feature type="domain" description="Ribophorin II third" evidence="12">
    <location>
        <begin position="444"/>
        <end position="551"/>
    </location>
</feature>
<evidence type="ECO:0000256" key="4">
    <source>
        <dbReference type="ARBA" id="ARBA00009038"/>
    </source>
</evidence>
<evidence type="ECO:0000256" key="5">
    <source>
        <dbReference type="ARBA" id="ARBA00022692"/>
    </source>
</evidence>
<feature type="chain" id="PRO_5042670432" description="Dolichyl-diphosphooligosaccharide--protein glycosyltransferase subunit 2" evidence="10">
    <location>
        <begin position="22"/>
        <end position="681"/>
    </location>
</feature>
<dbReference type="EMBL" id="JAVFKY010000003">
    <property type="protein sequence ID" value="KAK5579295.1"/>
    <property type="molecule type" value="Genomic_DNA"/>
</dbReference>
<evidence type="ECO:0000259" key="13">
    <source>
        <dbReference type="Pfam" id="PF23861"/>
    </source>
</evidence>
<evidence type="ECO:0000256" key="7">
    <source>
        <dbReference type="ARBA" id="ARBA00022824"/>
    </source>
</evidence>
<name>A0AAN7U172_9MYCE</name>
<evidence type="ECO:0000313" key="16">
    <source>
        <dbReference type="Proteomes" id="UP001344447"/>
    </source>
</evidence>
<keyword evidence="8 10" id="KW-1133">Transmembrane helix</keyword>
<protein>
    <recommendedName>
        <fullName evidence="10">Dolichyl-diphosphooligosaccharide--protein glycosyltransferase subunit 2</fullName>
    </recommendedName>
    <alternativeName>
        <fullName evidence="10">Ribophorin-2</fullName>
    </alternativeName>
</protein>
<dbReference type="InterPro" id="IPR056790">
    <property type="entry name" value="Ribophorin_II_C"/>
</dbReference>
<dbReference type="Pfam" id="PF23861">
    <property type="entry name" value="Ribophorin_II_2nd"/>
    <property type="match status" value="1"/>
</dbReference>
<dbReference type="InterPro" id="IPR055373">
    <property type="entry name" value="Ribophorin_II_N"/>
</dbReference>
<dbReference type="GO" id="GO:0006487">
    <property type="term" value="P:protein N-linked glycosylation"/>
    <property type="evidence" value="ECO:0007669"/>
    <property type="project" value="UniProtKB-UniRule"/>
</dbReference>
<reference evidence="15 16" key="1">
    <citation type="submission" date="2023-11" db="EMBL/GenBank/DDBJ databases">
        <title>Dfirmibasis_genome.</title>
        <authorList>
            <person name="Edelbroek B."/>
            <person name="Kjellin J."/>
            <person name="Jerlstrom-Hultqvist J."/>
            <person name="Soderbom F."/>
        </authorList>
    </citation>
    <scope>NUCLEOTIDE SEQUENCE [LARGE SCALE GENOMIC DNA]</scope>
    <source>
        <strain evidence="15 16">TNS-C-14</strain>
    </source>
</reference>
<dbReference type="Pfam" id="PF05817">
    <property type="entry name" value="Ribophorin_II"/>
    <property type="match status" value="1"/>
</dbReference>
<feature type="domain" description="Ribophorin II second" evidence="13">
    <location>
        <begin position="319"/>
        <end position="412"/>
    </location>
</feature>
<evidence type="ECO:0000256" key="2">
    <source>
        <dbReference type="ARBA" id="ARBA00004477"/>
    </source>
</evidence>
<dbReference type="Pfam" id="PF23860">
    <property type="entry name" value="Ribophorin_II_3rd"/>
    <property type="match status" value="1"/>
</dbReference>
<comment type="function">
    <text evidence="1 10">Subunit of the oligosaccharyl transferase (OST) complex that catalyzes the initial transfer of a defined glycan (Glc(3)Man(9)GlcNAc(2) in eukaryotes) from the lipid carrier dolichol-pyrophosphate to an asparagine residue within an Asn-X-Ser/Thr consensus motif in nascent polypeptide chains, the first step in protein N-glycosylation. N-glycosylation occurs cotranslationally and the complex associates with the Sec61 complex at the channel-forming translocon complex that mediates protein translocation across the endoplasmic reticulum (ER). All subunits are required for a maximal enzyme activity.</text>
</comment>
<dbReference type="PANTHER" id="PTHR12640:SF0">
    <property type="entry name" value="DOLICHYL-DIPHOSPHOOLIGOSACCHARIDE--PROTEIN GLYCOSYLTRANSFERASE SUBUNIT 2"/>
    <property type="match status" value="1"/>
</dbReference>
<proteinExistence type="inferred from homology"/>
<dbReference type="AlphaFoldDB" id="A0AAN7U172"/>
<keyword evidence="7 10" id="KW-0256">Endoplasmic reticulum</keyword>
<comment type="subcellular location">
    <subcellularLocation>
        <location evidence="2 10">Endoplasmic reticulum membrane</location>
        <topology evidence="2 10">Multi-pass membrane protein</topology>
    </subcellularLocation>
</comment>
<feature type="domain" description="Ribophorin II C-terminal" evidence="14">
    <location>
        <begin position="573"/>
        <end position="668"/>
    </location>
</feature>
<keyword evidence="5 10" id="KW-0812">Transmembrane</keyword>
<evidence type="ECO:0000256" key="6">
    <source>
        <dbReference type="ARBA" id="ARBA00022729"/>
    </source>
</evidence>
<comment type="pathway">
    <text evidence="3 10">Protein modification; protein glycosylation.</text>
</comment>
<dbReference type="Pfam" id="PF25147">
    <property type="entry name" value="Ribophorin_II_C"/>
    <property type="match status" value="1"/>
</dbReference>
<dbReference type="InterPro" id="IPR008814">
    <property type="entry name" value="Swp1"/>
</dbReference>
<evidence type="ECO:0000256" key="9">
    <source>
        <dbReference type="ARBA" id="ARBA00023136"/>
    </source>
</evidence>
<keyword evidence="6 10" id="KW-0732">Signal</keyword>
<feature type="transmembrane region" description="Helical" evidence="10">
    <location>
        <begin position="584"/>
        <end position="606"/>
    </location>
</feature>
<gene>
    <name evidence="15" type="ORF">RB653_008976</name>
</gene>
<feature type="signal peptide" evidence="10">
    <location>
        <begin position="1"/>
        <end position="21"/>
    </location>
</feature>
<evidence type="ECO:0000259" key="11">
    <source>
        <dbReference type="Pfam" id="PF05817"/>
    </source>
</evidence>
<dbReference type="InterPro" id="IPR055375">
    <property type="entry name" value="Ribophorin_II_2nd"/>
</dbReference>
<evidence type="ECO:0000256" key="10">
    <source>
        <dbReference type="RuleBase" id="RU366029"/>
    </source>
</evidence>
<comment type="caution">
    <text evidence="15">The sequence shown here is derived from an EMBL/GenBank/DDBJ whole genome shotgun (WGS) entry which is preliminary data.</text>
</comment>
<dbReference type="InterPro" id="IPR055374">
    <property type="entry name" value="Ribophorin_II_3rd"/>
</dbReference>
<sequence>MKLIILIVLSILISIVISGAAQSKITTTRGISNVYSKNDVNNIKQFISSKYNANTKLYGESLKDTFYGVGVLTRIGETVESSKDICKQTKEQLKQNKNTDIELVFNGVSILSELKCLQGESLGNEQQLQELLKNKLESGSLLEKTQAINIYFTLSTAKAIDSKTVSAIDPLLQQAVSSIVSLMDEDGTFKSVGSDDEGNLQNTAAAYFALARLSHRLKSNEVDKLVAKVVNKVDTVIASADETTDSLHFNDLSTTSSLLHGLLSLASVNDKVSETIGNKQINQISEYLLKQKNVESLSDAYHLIVGLKRCQKNSISQPISLSLVKSIYSPSGLNDIRVSVTDIFGQPIESSVLVNKVVSSKSPRSTPILSGKEMKFQPSDNTFAIDVSNENLKLGSYNFEFKVQPVDTENFKSITNTQIITVTGAVTVNDMKLSYAPKADQLGSQKSTSEVQFGQKLSLVEIPSNNVARIFFRIASEGQPYQAQQVGIRFHSPAREAVVPATFSADAYSYTFTNKDVCKILGCQSGNYQLDLIIGDQSITPLQWNFGEINLKFNQTTVPTNRYPEQLPISHNFRQAEKRPPQSVSSLFTILVLSPIAIFVFGLLFVGTNLGRFPTGMGFIYTMAFIGCIASTGLLIANYWLQSTMDVTLKNLALLMIPLIFFGHKSMSYYSNLSSSNIKKD</sequence>
<evidence type="ECO:0000256" key="1">
    <source>
        <dbReference type="ARBA" id="ARBA00002791"/>
    </source>
</evidence>
<accession>A0AAN7U172</accession>
<evidence type="ECO:0000256" key="8">
    <source>
        <dbReference type="ARBA" id="ARBA00022989"/>
    </source>
</evidence>
<organism evidence="15 16">
    <name type="scientific">Dictyostelium firmibasis</name>
    <dbReference type="NCBI Taxonomy" id="79012"/>
    <lineage>
        <taxon>Eukaryota</taxon>
        <taxon>Amoebozoa</taxon>
        <taxon>Evosea</taxon>
        <taxon>Eumycetozoa</taxon>
        <taxon>Dictyostelia</taxon>
        <taxon>Dictyosteliales</taxon>
        <taxon>Dictyosteliaceae</taxon>
        <taxon>Dictyostelium</taxon>
    </lineage>
</organism>
<dbReference type="PANTHER" id="PTHR12640">
    <property type="entry name" value="RIBOPHORIN II"/>
    <property type="match status" value="1"/>
</dbReference>
<dbReference type="GO" id="GO:0008250">
    <property type="term" value="C:oligosaccharyltransferase complex"/>
    <property type="evidence" value="ECO:0007669"/>
    <property type="project" value="UniProtKB-UniRule"/>
</dbReference>
<feature type="transmembrane region" description="Helical" evidence="10">
    <location>
        <begin position="618"/>
        <end position="640"/>
    </location>
</feature>
<comment type="subunit">
    <text evidence="10">Component of the oligosaccharyltransferase (OST) complex.</text>
</comment>
<dbReference type="Proteomes" id="UP001344447">
    <property type="component" value="Unassembled WGS sequence"/>
</dbReference>
<feature type="domain" description="Ribophorin II N-terminal" evidence="11">
    <location>
        <begin position="36"/>
        <end position="310"/>
    </location>
</feature>